<evidence type="ECO:0000313" key="3">
    <source>
        <dbReference type="Proteomes" id="UP000886523"/>
    </source>
</evidence>
<name>A0A9P6B8G5_9AGAM</name>
<dbReference type="Proteomes" id="UP000886523">
    <property type="component" value="Unassembled WGS sequence"/>
</dbReference>
<keyword evidence="3" id="KW-1185">Reference proteome</keyword>
<proteinExistence type="predicted"/>
<dbReference type="InterPro" id="IPR036527">
    <property type="entry name" value="SCP2_sterol-bd_dom_sf"/>
</dbReference>
<dbReference type="GO" id="GO:0005829">
    <property type="term" value="C:cytosol"/>
    <property type="evidence" value="ECO:0007669"/>
    <property type="project" value="TreeGrafter"/>
</dbReference>
<evidence type="ECO:0000313" key="2">
    <source>
        <dbReference type="EMBL" id="KAF9519688.1"/>
    </source>
</evidence>
<comment type="caution">
    <text evidence="2">The sequence shown here is derived from an EMBL/GenBank/DDBJ whole genome shotgun (WGS) entry which is preliminary data.</text>
</comment>
<organism evidence="2 3">
    <name type="scientific">Hydnum rufescens UP504</name>
    <dbReference type="NCBI Taxonomy" id="1448309"/>
    <lineage>
        <taxon>Eukaryota</taxon>
        <taxon>Fungi</taxon>
        <taxon>Dikarya</taxon>
        <taxon>Basidiomycota</taxon>
        <taxon>Agaricomycotina</taxon>
        <taxon>Agaricomycetes</taxon>
        <taxon>Cantharellales</taxon>
        <taxon>Hydnaceae</taxon>
        <taxon>Hydnum</taxon>
    </lineage>
</organism>
<dbReference type="PANTHER" id="PTHR10094">
    <property type="entry name" value="STEROL CARRIER PROTEIN 2 SCP-2 FAMILY PROTEIN"/>
    <property type="match status" value="1"/>
</dbReference>
<dbReference type="AlphaFoldDB" id="A0A9P6B8G5"/>
<evidence type="ECO:0000259" key="1">
    <source>
        <dbReference type="Pfam" id="PF02036"/>
    </source>
</evidence>
<feature type="domain" description="SCP2" evidence="1">
    <location>
        <begin position="19"/>
        <end position="111"/>
    </location>
</feature>
<dbReference type="InterPro" id="IPR003033">
    <property type="entry name" value="SCP2_sterol-bd_dom"/>
</dbReference>
<gene>
    <name evidence="2" type="ORF">BS47DRAFT_1336781</name>
</gene>
<dbReference type="OrthoDB" id="10265837at2759"/>
<dbReference type="Gene3D" id="3.30.1050.10">
    <property type="entry name" value="SCP2 sterol-binding domain"/>
    <property type="match status" value="1"/>
</dbReference>
<reference evidence="2" key="1">
    <citation type="journal article" date="2020" name="Nat. Commun.">
        <title>Large-scale genome sequencing of mycorrhizal fungi provides insights into the early evolution of symbiotic traits.</title>
        <authorList>
            <person name="Miyauchi S."/>
            <person name="Kiss E."/>
            <person name="Kuo A."/>
            <person name="Drula E."/>
            <person name="Kohler A."/>
            <person name="Sanchez-Garcia M."/>
            <person name="Morin E."/>
            <person name="Andreopoulos B."/>
            <person name="Barry K.W."/>
            <person name="Bonito G."/>
            <person name="Buee M."/>
            <person name="Carver A."/>
            <person name="Chen C."/>
            <person name="Cichocki N."/>
            <person name="Clum A."/>
            <person name="Culley D."/>
            <person name="Crous P.W."/>
            <person name="Fauchery L."/>
            <person name="Girlanda M."/>
            <person name="Hayes R.D."/>
            <person name="Keri Z."/>
            <person name="LaButti K."/>
            <person name="Lipzen A."/>
            <person name="Lombard V."/>
            <person name="Magnuson J."/>
            <person name="Maillard F."/>
            <person name="Murat C."/>
            <person name="Nolan M."/>
            <person name="Ohm R.A."/>
            <person name="Pangilinan J."/>
            <person name="Pereira M.F."/>
            <person name="Perotto S."/>
            <person name="Peter M."/>
            <person name="Pfister S."/>
            <person name="Riley R."/>
            <person name="Sitrit Y."/>
            <person name="Stielow J.B."/>
            <person name="Szollosi G."/>
            <person name="Zifcakova L."/>
            <person name="Stursova M."/>
            <person name="Spatafora J.W."/>
            <person name="Tedersoo L."/>
            <person name="Vaario L.M."/>
            <person name="Yamada A."/>
            <person name="Yan M."/>
            <person name="Wang P."/>
            <person name="Xu J."/>
            <person name="Bruns T."/>
            <person name="Baldrian P."/>
            <person name="Vilgalys R."/>
            <person name="Dunand C."/>
            <person name="Henrissat B."/>
            <person name="Grigoriev I.V."/>
            <person name="Hibbett D."/>
            <person name="Nagy L.G."/>
            <person name="Martin F.M."/>
        </authorList>
    </citation>
    <scope>NUCLEOTIDE SEQUENCE</scope>
    <source>
        <strain evidence="2">UP504</strain>
    </source>
</reference>
<dbReference type="SUPFAM" id="SSF55718">
    <property type="entry name" value="SCP-like"/>
    <property type="match status" value="1"/>
</dbReference>
<dbReference type="EMBL" id="MU128916">
    <property type="protein sequence ID" value="KAF9519688.1"/>
    <property type="molecule type" value="Genomic_DNA"/>
</dbReference>
<protein>
    <recommendedName>
        <fullName evidence="1">SCP2 domain-containing protein</fullName>
    </recommendedName>
</protein>
<dbReference type="Pfam" id="PF02036">
    <property type="entry name" value="SCP2"/>
    <property type="match status" value="1"/>
</dbReference>
<dbReference type="PANTHER" id="PTHR10094:SF28">
    <property type="entry name" value="SCP2 DOMAIN-CONTAINING PROTEIN"/>
    <property type="match status" value="1"/>
</dbReference>
<accession>A0A9P6B8G5</accession>
<sequence>MSDIVEPGFKMSKSIRGNERARQEQMKKVNGIFELRAKSADGKEGIWTIDLKTEGKVLKGTTGAKPDVVLSASENFVNIASGALNGQKAFMTGKLKAKGNIMLATKLTTVLSAAKTKAKL</sequence>